<evidence type="ECO:0000313" key="3">
    <source>
        <dbReference type="Proteomes" id="UP000095751"/>
    </source>
</evidence>
<dbReference type="AlphaFoldDB" id="A0A1E7EVC3"/>
<feature type="signal peptide" evidence="1">
    <location>
        <begin position="1"/>
        <end position="25"/>
    </location>
</feature>
<evidence type="ECO:0000313" key="2">
    <source>
        <dbReference type="EMBL" id="OEU09968.1"/>
    </source>
</evidence>
<protein>
    <submittedName>
        <fullName evidence="2">Uncharacterized protein</fullName>
    </submittedName>
</protein>
<name>A0A1E7EVC3_9STRA</name>
<dbReference type="Proteomes" id="UP000095751">
    <property type="component" value="Unassembled WGS sequence"/>
</dbReference>
<organism evidence="2 3">
    <name type="scientific">Fragilariopsis cylindrus CCMP1102</name>
    <dbReference type="NCBI Taxonomy" id="635003"/>
    <lineage>
        <taxon>Eukaryota</taxon>
        <taxon>Sar</taxon>
        <taxon>Stramenopiles</taxon>
        <taxon>Ochrophyta</taxon>
        <taxon>Bacillariophyta</taxon>
        <taxon>Bacillariophyceae</taxon>
        <taxon>Bacillariophycidae</taxon>
        <taxon>Bacillariales</taxon>
        <taxon>Bacillariaceae</taxon>
        <taxon>Fragilariopsis</taxon>
    </lineage>
</organism>
<proteinExistence type="predicted"/>
<keyword evidence="3" id="KW-1185">Reference proteome</keyword>
<accession>A0A1E7EVC3</accession>
<dbReference type="EMBL" id="KV784373">
    <property type="protein sequence ID" value="OEU09968.1"/>
    <property type="molecule type" value="Genomic_DNA"/>
</dbReference>
<evidence type="ECO:0000256" key="1">
    <source>
        <dbReference type="SAM" id="SignalP"/>
    </source>
</evidence>
<sequence length="192" mass="21513">MGKQSSWIIFLILLVFPFLSMTCHSFQILNYNHHHKSSSYATIHRENKKEVFRKNRNINRSVDTYLLTNKQDISNNNNNDQKTKSKNYNDDAFGFVLLGCFLVSEDPFFAGIFLIFSTLATIGTQNGILPAKNAVPAAVAGCTLLVSLLIPNEQLYELLPFVDRTFGSSSPSPAQQMGIDPSLIEVGFVLFQ</sequence>
<dbReference type="OrthoDB" id="10568495at2759"/>
<feature type="chain" id="PRO_5009192290" evidence="1">
    <location>
        <begin position="26"/>
        <end position="192"/>
    </location>
</feature>
<dbReference type="InParanoid" id="A0A1E7EVC3"/>
<reference evidence="2 3" key="1">
    <citation type="submission" date="2016-09" db="EMBL/GenBank/DDBJ databases">
        <title>Extensive genetic diversity and differential bi-allelic expression allows diatom success in the polar Southern Ocean.</title>
        <authorList>
            <consortium name="DOE Joint Genome Institute"/>
            <person name="Mock T."/>
            <person name="Otillar R.P."/>
            <person name="Strauss J."/>
            <person name="Dupont C."/>
            <person name="Frickenhaus S."/>
            <person name="Maumus F."/>
            <person name="Mcmullan M."/>
            <person name="Sanges R."/>
            <person name="Schmutz J."/>
            <person name="Toseland A."/>
            <person name="Valas R."/>
            <person name="Veluchamy A."/>
            <person name="Ward B.J."/>
            <person name="Allen A."/>
            <person name="Barry K."/>
            <person name="Falciatore A."/>
            <person name="Ferrante M."/>
            <person name="Fortunato A.E."/>
            <person name="Gloeckner G."/>
            <person name="Gruber A."/>
            <person name="Hipkin R."/>
            <person name="Janech M."/>
            <person name="Kroth P."/>
            <person name="Leese F."/>
            <person name="Lindquist E."/>
            <person name="Lyon B.R."/>
            <person name="Martin J."/>
            <person name="Mayer C."/>
            <person name="Parker M."/>
            <person name="Quesneville H."/>
            <person name="Raymond J."/>
            <person name="Uhlig C."/>
            <person name="Valentin K.U."/>
            <person name="Worden A.Z."/>
            <person name="Armbrust E.V."/>
            <person name="Bowler C."/>
            <person name="Green B."/>
            <person name="Moulton V."/>
            <person name="Van Oosterhout C."/>
            <person name="Grigoriev I."/>
        </authorList>
    </citation>
    <scope>NUCLEOTIDE SEQUENCE [LARGE SCALE GENOMIC DNA]</scope>
    <source>
        <strain evidence="2 3">CCMP1102</strain>
    </source>
</reference>
<keyword evidence="1" id="KW-0732">Signal</keyword>
<dbReference type="KEGG" id="fcy:FRACYDRAFT_271154"/>
<gene>
    <name evidence="2" type="ORF">FRACYDRAFT_271154</name>
</gene>